<dbReference type="Proteomes" id="UP001221898">
    <property type="component" value="Unassembled WGS sequence"/>
</dbReference>
<dbReference type="GO" id="GO:0005815">
    <property type="term" value="C:microtubule organizing center"/>
    <property type="evidence" value="ECO:0007669"/>
    <property type="project" value="TreeGrafter"/>
</dbReference>
<dbReference type="PANTHER" id="PTHR23004:SF9">
    <property type="entry name" value="DOUBLECORTIN DOMAIN-CONTAINING PROTEIN 2C"/>
    <property type="match status" value="1"/>
</dbReference>
<feature type="compositionally biased region" description="Polar residues" evidence="2">
    <location>
        <begin position="483"/>
        <end position="495"/>
    </location>
</feature>
<evidence type="ECO:0000313" key="4">
    <source>
        <dbReference type="EMBL" id="KAJ8398187.1"/>
    </source>
</evidence>
<evidence type="ECO:0000259" key="3">
    <source>
        <dbReference type="PROSITE" id="PS50309"/>
    </source>
</evidence>
<dbReference type="SUPFAM" id="SSF89837">
    <property type="entry name" value="Doublecortin (DC)"/>
    <property type="match status" value="2"/>
</dbReference>
<dbReference type="PROSITE" id="PS50309">
    <property type="entry name" value="DC"/>
    <property type="match status" value="2"/>
</dbReference>
<feature type="region of interest" description="Disordered" evidence="2">
    <location>
        <begin position="341"/>
        <end position="424"/>
    </location>
</feature>
<feature type="compositionally biased region" description="Polar residues" evidence="2">
    <location>
        <begin position="385"/>
        <end position="400"/>
    </location>
</feature>
<evidence type="ECO:0000256" key="1">
    <source>
        <dbReference type="ARBA" id="ARBA00022737"/>
    </source>
</evidence>
<gene>
    <name evidence="4" type="ORF">AAFF_G00430310</name>
</gene>
<dbReference type="FunFam" id="3.10.20.230:FF:000004">
    <property type="entry name" value="Doublecortin domain containing 2"/>
    <property type="match status" value="1"/>
</dbReference>
<dbReference type="EMBL" id="JAINUG010000092">
    <property type="protein sequence ID" value="KAJ8398187.1"/>
    <property type="molecule type" value="Genomic_DNA"/>
</dbReference>
<dbReference type="Gene3D" id="3.10.20.230">
    <property type="entry name" value="Doublecortin domain"/>
    <property type="match status" value="2"/>
</dbReference>
<organism evidence="4 5">
    <name type="scientific">Aldrovandia affinis</name>
    <dbReference type="NCBI Taxonomy" id="143900"/>
    <lineage>
        <taxon>Eukaryota</taxon>
        <taxon>Metazoa</taxon>
        <taxon>Chordata</taxon>
        <taxon>Craniata</taxon>
        <taxon>Vertebrata</taxon>
        <taxon>Euteleostomi</taxon>
        <taxon>Actinopterygii</taxon>
        <taxon>Neopterygii</taxon>
        <taxon>Teleostei</taxon>
        <taxon>Notacanthiformes</taxon>
        <taxon>Halosauridae</taxon>
        <taxon>Aldrovandia</taxon>
    </lineage>
</organism>
<dbReference type="InterPro" id="IPR003533">
    <property type="entry name" value="Doublecortin_dom"/>
</dbReference>
<comment type="caution">
    <text evidence="4">The sequence shown here is derived from an EMBL/GenBank/DDBJ whole genome shotgun (WGS) entry which is preliminary data.</text>
</comment>
<reference evidence="4" key="1">
    <citation type="journal article" date="2023" name="Science">
        <title>Genome structures resolve the early diversification of teleost fishes.</title>
        <authorList>
            <person name="Parey E."/>
            <person name="Louis A."/>
            <person name="Montfort J."/>
            <person name="Bouchez O."/>
            <person name="Roques C."/>
            <person name="Iampietro C."/>
            <person name="Lluch J."/>
            <person name="Castinel A."/>
            <person name="Donnadieu C."/>
            <person name="Desvignes T."/>
            <person name="Floi Bucao C."/>
            <person name="Jouanno E."/>
            <person name="Wen M."/>
            <person name="Mejri S."/>
            <person name="Dirks R."/>
            <person name="Jansen H."/>
            <person name="Henkel C."/>
            <person name="Chen W.J."/>
            <person name="Zahm M."/>
            <person name="Cabau C."/>
            <person name="Klopp C."/>
            <person name="Thompson A.W."/>
            <person name="Robinson-Rechavi M."/>
            <person name="Braasch I."/>
            <person name="Lecointre G."/>
            <person name="Bobe J."/>
            <person name="Postlethwait J.H."/>
            <person name="Berthelot C."/>
            <person name="Roest Crollius H."/>
            <person name="Guiguen Y."/>
        </authorList>
    </citation>
    <scope>NUCLEOTIDE SEQUENCE</scope>
    <source>
        <strain evidence="4">NC1722</strain>
    </source>
</reference>
<evidence type="ECO:0000256" key="2">
    <source>
        <dbReference type="SAM" id="MobiDB-lite"/>
    </source>
</evidence>
<dbReference type="SMART" id="SM00537">
    <property type="entry name" value="DCX"/>
    <property type="match status" value="2"/>
</dbReference>
<dbReference type="FunFam" id="3.10.20.230:FF:000011">
    <property type="entry name" value="Doublecortin domain containing 2B"/>
    <property type="match status" value="1"/>
</dbReference>
<feature type="region of interest" description="Disordered" evidence="2">
    <location>
        <begin position="303"/>
        <end position="328"/>
    </location>
</feature>
<dbReference type="InterPro" id="IPR036572">
    <property type="entry name" value="Doublecortin_dom_sf"/>
</dbReference>
<keyword evidence="5" id="KW-1185">Reference proteome</keyword>
<evidence type="ECO:0000313" key="5">
    <source>
        <dbReference type="Proteomes" id="UP001221898"/>
    </source>
</evidence>
<sequence>MSGTSGRAYLPQPPPTKTIVVYRNGDAFFPGRKFVLNQRQMSTFDSFLSSVTHGVEAPFGAVRNVYTPREGHKIIDLEKLQHGERYVAAGTERFKKLDYCQITTKKPQRKKSEMIRPVVHSRIIVSARWRKIIHESCTINIFTNGDVLVPPARILVPKYTLKNWESVLAMVTEKVHLRTGAVHRLCTLEGTPLLGSVELENGQYYVAVGTERFRFLPYFHWIPAREVVRGNSQGIQNDFLPSLRKSKLTKEMFPDLRVQSLGDEVEHPAKSYFHAKPEREKLPKQVSTIPHLFSVGEGSVFRAKGKRKETAGATEVQEDRGMKADLPIDQTEAKVIYEEQCNHSNPRPRSRCQASCGSATKQSRTSSAQKPVSGSSREAPAHTSLDPSESAGTPRSSPVSETPPMSPAGMEEETKAKNDAVPHQRNSLEVHNSECPLEFHSTCCQNYAPGPVNGNTKSGCYLSQKFAPFTESVVNLFYKNLTTDPEPSPAETSEGTRTASSRNSSRTR</sequence>
<feature type="compositionally biased region" description="Polar residues" evidence="2">
    <location>
        <begin position="342"/>
        <end position="376"/>
    </location>
</feature>
<dbReference type="GO" id="GO:0005874">
    <property type="term" value="C:microtubule"/>
    <property type="evidence" value="ECO:0007669"/>
    <property type="project" value="TreeGrafter"/>
</dbReference>
<protein>
    <recommendedName>
        <fullName evidence="3">Doublecortin domain-containing protein</fullName>
    </recommendedName>
</protein>
<feature type="compositionally biased region" description="Low complexity" evidence="2">
    <location>
        <begin position="496"/>
        <end position="508"/>
    </location>
</feature>
<dbReference type="GO" id="GO:0035556">
    <property type="term" value="P:intracellular signal transduction"/>
    <property type="evidence" value="ECO:0007669"/>
    <property type="project" value="InterPro"/>
</dbReference>
<dbReference type="CDD" id="cd17071">
    <property type="entry name" value="DCX1_DCDC2_like"/>
    <property type="match status" value="1"/>
</dbReference>
<dbReference type="PANTHER" id="PTHR23004">
    <property type="entry name" value="DOUBLECORTIN DOMAIN CONTAINING 2"/>
    <property type="match status" value="1"/>
</dbReference>
<feature type="region of interest" description="Disordered" evidence="2">
    <location>
        <begin position="483"/>
        <end position="508"/>
    </location>
</feature>
<name>A0AAD7WIH6_9TELE</name>
<feature type="domain" description="Doublecortin" evidence="3">
    <location>
        <begin position="137"/>
        <end position="219"/>
    </location>
</feature>
<feature type="domain" description="Doublecortin" evidence="3">
    <location>
        <begin position="17"/>
        <end position="100"/>
    </location>
</feature>
<dbReference type="Pfam" id="PF03607">
    <property type="entry name" value="DCX"/>
    <property type="match status" value="2"/>
</dbReference>
<dbReference type="AlphaFoldDB" id="A0AAD7WIH6"/>
<proteinExistence type="predicted"/>
<accession>A0AAD7WIH6</accession>
<keyword evidence="1" id="KW-0677">Repeat</keyword>
<feature type="compositionally biased region" description="Basic and acidic residues" evidence="2">
    <location>
        <begin position="412"/>
        <end position="424"/>
    </location>
</feature>